<feature type="transmembrane region" description="Helical" evidence="1">
    <location>
        <begin position="93"/>
        <end position="111"/>
    </location>
</feature>
<evidence type="ECO:0000313" key="3">
    <source>
        <dbReference type="Proteomes" id="UP000295706"/>
    </source>
</evidence>
<protein>
    <submittedName>
        <fullName evidence="2">Uncharacterized protein</fullName>
    </submittedName>
</protein>
<name>A0A4R4K9G3_9BACT</name>
<evidence type="ECO:0000256" key="1">
    <source>
        <dbReference type="SAM" id="Phobius"/>
    </source>
</evidence>
<feature type="transmembrane region" description="Helical" evidence="1">
    <location>
        <begin position="117"/>
        <end position="133"/>
    </location>
</feature>
<accession>A0A4R4K9G3</accession>
<keyword evidence="1" id="KW-1133">Transmembrane helix</keyword>
<evidence type="ECO:0000313" key="2">
    <source>
        <dbReference type="EMBL" id="TDB64424.1"/>
    </source>
</evidence>
<dbReference type="OrthoDB" id="968843at2"/>
<reference evidence="2 3" key="1">
    <citation type="submission" date="2019-02" db="EMBL/GenBank/DDBJ databases">
        <title>Arundinibacter roseus gen. nov., sp. nov., a new member of the family Cytophagaceae.</title>
        <authorList>
            <person name="Szuroczki S."/>
            <person name="Khayer B."/>
            <person name="Sproer C."/>
            <person name="Toumi M."/>
            <person name="Szabo A."/>
            <person name="Felfoldi T."/>
            <person name="Schumann P."/>
            <person name="Toth E."/>
        </authorList>
    </citation>
    <scope>NUCLEOTIDE SEQUENCE [LARGE SCALE GENOMIC DNA]</scope>
    <source>
        <strain evidence="2 3">DMA-k-7a</strain>
    </source>
</reference>
<gene>
    <name evidence="2" type="ORF">EZE20_12125</name>
</gene>
<feature type="transmembrane region" description="Helical" evidence="1">
    <location>
        <begin position="163"/>
        <end position="181"/>
    </location>
</feature>
<dbReference type="RefSeq" id="WP_132117965.1">
    <property type="nucleotide sequence ID" value="NZ_SMJU01000007.1"/>
</dbReference>
<keyword evidence="3" id="KW-1185">Reference proteome</keyword>
<dbReference type="Proteomes" id="UP000295706">
    <property type="component" value="Unassembled WGS sequence"/>
</dbReference>
<comment type="caution">
    <text evidence="2">The sequence shown here is derived from an EMBL/GenBank/DDBJ whole genome shotgun (WGS) entry which is preliminary data.</text>
</comment>
<feature type="transmembrane region" description="Helical" evidence="1">
    <location>
        <begin position="187"/>
        <end position="208"/>
    </location>
</feature>
<sequence>MNTLAKKIRRSEIVFDSNAYNDTSKRSGMILPLQPKEKNEKKHAGLADSKGSCLASWYRSNINADMRNYFENIFLAGKHYCIFLVENPWTTTLALLIGLGGWMIEFVEIYIFSDFKYLIYLVLMIAYDGYSGIKKVRFLHELDPAKNPAPSAKVFKDKTFSKIGYYITTLGALHGLAHFQVQNVEVTVFHAFEYAALVAMMAAEYWSVQENYAAIGKKTILLLGWDYLKAYLPAGTKKPEA</sequence>
<dbReference type="EMBL" id="SMJU01000007">
    <property type="protein sequence ID" value="TDB64424.1"/>
    <property type="molecule type" value="Genomic_DNA"/>
</dbReference>
<keyword evidence="1" id="KW-0812">Transmembrane</keyword>
<keyword evidence="1" id="KW-0472">Membrane</keyword>
<proteinExistence type="predicted"/>
<dbReference type="AlphaFoldDB" id="A0A4R4K9G3"/>
<organism evidence="2 3">
    <name type="scientific">Arundinibacter roseus</name>
    <dbReference type="NCBI Taxonomy" id="2070510"/>
    <lineage>
        <taxon>Bacteria</taxon>
        <taxon>Pseudomonadati</taxon>
        <taxon>Bacteroidota</taxon>
        <taxon>Cytophagia</taxon>
        <taxon>Cytophagales</taxon>
        <taxon>Spirosomataceae</taxon>
        <taxon>Arundinibacter</taxon>
    </lineage>
</organism>